<dbReference type="Proteomes" id="UP000298677">
    <property type="component" value="Chromosome"/>
</dbReference>
<evidence type="ECO:0000259" key="1">
    <source>
        <dbReference type="Pfam" id="PF01926"/>
    </source>
</evidence>
<proteinExistence type="predicted"/>
<keyword evidence="3" id="KW-1185">Reference proteome</keyword>
<dbReference type="Gene3D" id="3.40.50.300">
    <property type="entry name" value="P-loop containing nucleotide triphosphate hydrolases"/>
    <property type="match status" value="2"/>
</dbReference>
<feature type="domain" description="G" evidence="1">
    <location>
        <begin position="5"/>
        <end position="120"/>
    </location>
</feature>
<protein>
    <submittedName>
        <fullName evidence="2">GTP-binding protein</fullName>
    </submittedName>
</protein>
<organism evidence="2 3">
    <name type="scientific">Buchnera aphidicola</name>
    <name type="common">Anoecia oenotherae</name>
    <dbReference type="NCBI Taxonomy" id="1241833"/>
    <lineage>
        <taxon>Bacteria</taxon>
        <taxon>Pseudomonadati</taxon>
        <taxon>Pseudomonadota</taxon>
        <taxon>Gammaproteobacteria</taxon>
        <taxon>Enterobacterales</taxon>
        <taxon>Erwiniaceae</taxon>
        <taxon>Buchnera</taxon>
    </lineage>
</organism>
<dbReference type="GO" id="GO:0043022">
    <property type="term" value="F:ribosome binding"/>
    <property type="evidence" value="ECO:0007669"/>
    <property type="project" value="TreeGrafter"/>
</dbReference>
<feature type="domain" description="G" evidence="1">
    <location>
        <begin position="204"/>
        <end position="261"/>
    </location>
</feature>
<dbReference type="InterPro" id="IPR027417">
    <property type="entry name" value="P-loop_NTPase"/>
</dbReference>
<dbReference type="GO" id="GO:0005525">
    <property type="term" value="F:GTP binding"/>
    <property type="evidence" value="ECO:0007669"/>
    <property type="project" value="InterPro"/>
</dbReference>
<dbReference type="Pfam" id="PF01926">
    <property type="entry name" value="MMR_HSR1"/>
    <property type="match status" value="2"/>
</dbReference>
<evidence type="ECO:0000313" key="2">
    <source>
        <dbReference type="EMBL" id="QCI19574.1"/>
    </source>
</evidence>
<accession>A0A4D6XYK8</accession>
<dbReference type="OrthoDB" id="9805918at2"/>
<dbReference type="NCBIfam" id="TIGR00231">
    <property type="entry name" value="small_GTP"/>
    <property type="match status" value="2"/>
</dbReference>
<dbReference type="SUPFAM" id="SSF52540">
    <property type="entry name" value="P-loop containing nucleoside triphosphate hydrolases"/>
    <property type="match status" value="2"/>
</dbReference>
<sequence>MKEIVTLVGRPNVGKSTLFNVLTNTRDALISDYPGLTRDRNYGNLDYQKKIVIIDTAGIFYCKNKNNLEKEIDRHTFIAIKEATIVLFVVDGYEGITNDDYVLAKTLRIQKKRIIVLINKMDKVKEKLEVNDFYSLGFKHMYYVSSLNKKEIKKWFIKYIIHEIYKIRKKINNITQDEKFFFPSVFFQKNRSDQSISNDNIPINIAVIGRPNVGKSTLINSIIGIDRVITSSFSGTTRDSLSVPVQHYSKRYIFIDTAGIKKKNMMI</sequence>
<evidence type="ECO:0000313" key="3">
    <source>
        <dbReference type="Proteomes" id="UP000298677"/>
    </source>
</evidence>
<dbReference type="EMBL" id="CP033012">
    <property type="protein sequence ID" value="QCI19574.1"/>
    <property type="molecule type" value="Genomic_DNA"/>
</dbReference>
<gene>
    <name evidence="2" type="ORF">D9V65_02430</name>
</gene>
<dbReference type="AlphaFoldDB" id="A0A4D6XYK8"/>
<dbReference type="PANTHER" id="PTHR43834:SF6">
    <property type="entry name" value="GTPASE DER"/>
    <property type="match status" value="1"/>
</dbReference>
<dbReference type="InterPro" id="IPR006073">
    <property type="entry name" value="GTP-bd"/>
</dbReference>
<name>A0A4D6XYK8_9GAMM</name>
<dbReference type="PANTHER" id="PTHR43834">
    <property type="entry name" value="GTPASE DER"/>
    <property type="match status" value="1"/>
</dbReference>
<dbReference type="CDD" id="cd01894">
    <property type="entry name" value="EngA1"/>
    <property type="match status" value="1"/>
</dbReference>
<dbReference type="RefSeq" id="WP_158342151.1">
    <property type="nucleotide sequence ID" value="NZ_CP033012.1"/>
</dbReference>
<reference evidence="2 3" key="1">
    <citation type="submission" date="2018-10" db="EMBL/GenBank/DDBJ databases">
        <title>Comparative functional genomics of the obligate endosymbiont Buchnera aphidicola.</title>
        <authorList>
            <person name="Chong R.A."/>
        </authorList>
    </citation>
    <scope>NUCLEOTIDE SEQUENCE [LARGE SCALE GENOMIC DNA]</scope>
    <source>
        <strain evidence="2 3">Aoe</strain>
    </source>
</reference>
<dbReference type="PRINTS" id="PR00326">
    <property type="entry name" value="GTP1OBG"/>
</dbReference>
<dbReference type="InterPro" id="IPR005225">
    <property type="entry name" value="Small_GTP-bd"/>
</dbReference>